<dbReference type="PANTHER" id="PTHR43537">
    <property type="entry name" value="TRANSCRIPTIONAL REGULATOR, GNTR FAMILY"/>
    <property type="match status" value="1"/>
</dbReference>
<keyword evidence="7" id="KW-1185">Reference proteome</keyword>
<dbReference type="InterPro" id="IPR036388">
    <property type="entry name" value="WH-like_DNA-bd_sf"/>
</dbReference>
<dbReference type="SUPFAM" id="SSF46785">
    <property type="entry name" value="Winged helix' DNA-binding domain"/>
    <property type="match status" value="1"/>
</dbReference>
<dbReference type="Proteomes" id="UP000319746">
    <property type="component" value="Unassembled WGS sequence"/>
</dbReference>
<protein>
    <submittedName>
        <fullName evidence="6">DNA-binding GntR family transcriptional regulator</fullName>
    </submittedName>
</protein>
<accession>A0A543AGM6</accession>
<dbReference type="SMART" id="SM00895">
    <property type="entry name" value="FCD"/>
    <property type="match status" value="1"/>
</dbReference>
<evidence type="ECO:0000256" key="1">
    <source>
        <dbReference type="ARBA" id="ARBA00023015"/>
    </source>
</evidence>
<keyword evidence="2 6" id="KW-0238">DNA-binding</keyword>
<dbReference type="EMBL" id="VFOU01000003">
    <property type="protein sequence ID" value="TQL71729.1"/>
    <property type="molecule type" value="Genomic_DNA"/>
</dbReference>
<dbReference type="Gene3D" id="1.20.120.530">
    <property type="entry name" value="GntR ligand-binding domain-like"/>
    <property type="match status" value="1"/>
</dbReference>
<evidence type="ECO:0000259" key="5">
    <source>
        <dbReference type="PROSITE" id="PS50949"/>
    </source>
</evidence>
<name>A0A543AGM6_9MICC</name>
<feature type="region of interest" description="Disordered" evidence="4">
    <location>
        <begin position="1"/>
        <end position="22"/>
    </location>
</feature>
<feature type="region of interest" description="Disordered" evidence="4">
    <location>
        <begin position="235"/>
        <end position="258"/>
    </location>
</feature>
<dbReference type="SUPFAM" id="SSF48008">
    <property type="entry name" value="GntR ligand-binding domain-like"/>
    <property type="match status" value="1"/>
</dbReference>
<dbReference type="RefSeq" id="WP_141867547.1">
    <property type="nucleotide sequence ID" value="NZ_BAABAN010000001.1"/>
</dbReference>
<feature type="compositionally biased region" description="Basic and acidic residues" evidence="4">
    <location>
        <begin position="249"/>
        <end position="258"/>
    </location>
</feature>
<dbReference type="Pfam" id="PF07729">
    <property type="entry name" value="FCD"/>
    <property type="match status" value="1"/>
</dbReference>
<dbReference type="Pfam" id="PF00392">
    <property type="entry name" value="GntR"/>
    <property type="match status" value="1"/>
</dbReference>
<keyword evidence="1" id="KW-0805">Transcription regulation</keyword>
<dbReference type="InterPro" id="IPR000524">
    <property type="entry name" value="Tscrpt_reg_HTH_GntR"/>
</dbReference>
<dbReference type="PANTHER" id="PTHR43537:SF45">
    <property type="entry name" value="GNTR FAMILY REGULATORY PROTEIN"/>
    <property type="match status" value="1"/>
</dbReference>
<dbReference type="InterPro" id="IPR011711">
    <property type="entry name" value="GntR_C"/>
</dbReference>
<organism evidence="6 7">
    <name type="scientific">Enteractinococcus coprophilus</name>
    <dbReference type="NCBI Taxonomy" id="1027633"/>
    <lineage>
        <taxon>Bacteria</taxon>
        <taxon>Bacillati</taxon>
        <taxon>Actinomycetota</taxon>
        <taxon>Actinomycetes</taxon>
        <taxon>Micrococcales</taxon>
        <taxon>Micrococcaceae</taxon>
    </lineage>
</organism>
<proteinExistence type="predicted"/>
<dbReference type="AlphaFoldDB" id="A0A543AGM6"/>
<evidence type="ECO:0000256" key="2">
    <source>
        <dbReference type="ARBA" id="ARBA00023125"/>
    </source>
</evidence>
<dbReference type="OrthoDB" id="5243844at2"/>
<comment type="caution">
    <text evidence="6">The sequence shown here is derived from an EMBL/GenBank/DDBJ whole genome shotgun (WGS) entry which is preliminary data.</text>
</comment>
<dbReference type="InterPro" id="IPR008920">
    <property type="entry name" value="TF_FadR/GntR_C"/>
</dbReference>
<evidence type="ECO:0000313" key="6">
    <source>
        <dbReference type="EMBL" id="TQL71729.1"/>
    </source>
</evidence>
<dbReference type="Gene3D" id="1.10.10.10">
    <property type="entry name" value="Winged helix-like DNA-binding domain superfamily/Winged helix DNA-binding domain"/>
    <property type="match status" value="1"/>
</dbReference>
<reference evidence="6 7" key="1">
    <citation type="submission" date="2019-06" db="EMBL/GenBank/DDBJ databases">
        <title>Sequencing the genomes of 1000 actinobacteria strains.</title>
        <authorList>
            <person name="Klenk H.-P."/>
        </authorList>
    </citation>
    <scope>NUCLEOTIDE SEQUENCE [LARGE SCALE GENOMIC DNA]</scope>
    <source>
        <strain evidence="6 7">DSM 24083</strain>
    </source>
</reference>
<sequence>MDKPVMPELSLLSSDSEDDPLHAHTPTRIAAALREHICKGALSPGTKLSEEMIAAEFEVSRNTLREAFTVLAGEDLVYKVPNRGVFVIDPGPRDIREIYQTRRFLEPSAILWGKLTPELSETFNRVADRTRRGIAQEDFSAIVEADRSFHVAVVALAGSDTMSQALERLLTRLRLAFHSLRISTPIHGTFAQQNLAIITRILAGERIEASRGLHRYLGLAENMIMQYVTGAAQPATDRKQPADPLNNGREIHPKLIQE</sequence>
<evidence type="ECO:0000256" key="4">
    <source>
        <dbReference type="SAM" id="MobiDB-lite"/>
    </source>
</evidence>
<evidence type="ECO:0000256" key="3">
    <source>
        <dbReference type="ARBA" id="ARBA00023163"/>
    </source>
</evidence>
<feature type="domain" description="HTH gntR-type" evidence="5">
    <location>
        <begin position="23"/>
        <end position="90"/>
    </location>
</feature>
<dbReference type="InterPro" id="IPR036390">
    <property type="entry name" value="WH_DNA-bd_sf"/>
</dbReference>
<gene>
    <name evidence="6" type="ORF">FB556_2230</name>
</gene>
<dbReference type="CDD" id="cd07377">
    <property type="entry name" value="WHTH_GntR"/>
    <property type="match status" value="1"/>
</dbReference>
<keyword evidence="3" id="KW-0804">Transcription</keyword>
<dbReference type="PROSITE" id="PS50949">
    <property type="entry name" value="HTH_GNTR"/>
    <property type="match status" value="1"/>
</dbReference>
<evidence type="ECO:0000313" key="7">
    <source>
        <dbReference type="Proteomes" id="UP000319746"/>
    </source>
</evidence>
<dbReference type="GO" id="GO:0003700">
    <property type="term" value="F:DNA-binding transcription factor activity"/>
    <property type="evidence" value="ECO:0007669"/>
    <property type="project" value="InterPro"/>
</dbReference>
<dbReference type="GO" id="GO:0003677">
    <property type="term" value="F:DNA binding"/>
    <property type="evidence" value="ECO:0007669"/>
    <property type="project" value="UniProtKB-KW"/>
</dbReference>
<dbReference type="SMART" id="SM00345">
    <property type="entry name" value="HTH_GNTR"/>
    <property type="match status" value="1"/>
</dbReference>